<reference evidence="1" key="1">
    <citation type="submission" date="2016-11" db="EMBL/GenBank/DDBJ databases">
        <authorList>
            <person name="Jaros S."/>
            <person name="Januszkiewicz K."/>
            <person name="Wedrychowicz H."/>
        </authorList>
    </citation>
    <scope>NUCLEOTIDE SEQUENCE [LARGE SCALE GENOMIC DNA]</scope>
    <source>
        <strain evidence="1">Y48</strain>
    </source>
</reference>
<proteinExistence type="predicted"/>
<dbReference type="AlphaFoldDB" id="A0A1J0W053"/>
<organism evidence="1 2">
    <name type="scientific">Nocardia mangyaensis</name>
    <dbReference type="NCBI Taxonomy" id="2213200"/>
    <lineage>
        <taxon>Bacteria</taxon>
        <taxon>Bacillati</taxon>
        <taxon>Actinomycetota</taxon>
        <taxon>Actinomycetes</taxon>
        <taxon>Mycobacteriales</taxon>
        <taxon>Nocardiaceae</taxon>
        <taxon>Nocardia</taxon>
    </lineage>
</organism>
<dbReference type="KEGG" id="nsl:BOX37_31105"/>
<protein>
    <submittedName>
        <fullName evidence="1">Uncharacterized protein</fullName>
    </submittedName>
</protein>
<sequence length="322" mass="34071">MIAALVGVVLLAAAGAVTGYLVTRPDPIVLAIGDCVGPATVAELACDEPEATHRIMAREPRERPDSAACMKHDAATRAERDTQYPDVVLCLEPTRNANDDPGSLRQGDCVEVSEKGTTARRVPCTHVDPIQVLSTELHATIPATDRACAEEPETRLAFGLTSLGGRGIVICARYLAGHSKTAEVGECVAKFDQTPVPCDAPEAMYRVLDGRVEYQDPGNRACAGIRNSQSSYVHSSSGAAFYYVQCSGPVATDHIGYGTPGDCATDVREPLQPKVTDCSDPAADHLVTEVHDVATDCGTGWVYKFVRNDGAANGLTVCVASR</sequence>
<name>A0A1J0W053_9NOCA</name>
<keyword evidence="2" id="KW-1185">Reference proteome</keyword>
<evidence type="ECO:0000313" key="2">
    <source>
        <dbReference type="Proteomes" id="UP000183810"/>
    </source>
</evidence>
<dbReference type="EMBL" id="CP018082">
    <property type="protein sequence ID" value="APE37645.1"/>
    <property type="molecule type" value="Genomic_DNA"/>
</dbReference>
<evidence type="ECO:0000313" key="1">
    <source>
        <dbReference type="EMBL" id="APE37645.1"/>
    </source>
</evidence>
<accession>A0A1J0W053</accession>
<dbReference type="Proteomes" id="UP000183810">
    <property type="component" value="Chromosome"/>
</dbReference>
<gene>
    <name evidence="1" type="ORF">BOX37_31105</name>
</gene>